<evidence type="ECO:0000256" key="6">
    <source>
        <dbReference type="ARBA" id="ARBA00011893"/>
    </source>
</evidence>
<keyword evidence="10 11" id="KW-0660">Purine salvage</keyword>
<evidence type="ECO:0000256" key="11">
    <source>
        <dbReference type="HAMAP-Rule" id="MF_00004"/>
    </source>
</evidence>
<dbReference type="GO" id="GO:0016208">
    <property type="term" value="F:AMP binding"/>
    <property type="evidence" value="ECO:0007669"/>
    <property type="project" value="TreeGrafter"/>
</dbReference>
<evidence type="ECO:0000256" key="7">
    <source>
        <dbReference type="ARBA" id="ARBA00022490"/>
    </source>
</evidence>
<dbReference type="InterPro" id="IPR005764">
    <property type="entry name" value="Ade_phspho_trans"/>
</dbReference>
<dbReference type="InterPro" id="IPR029057">
    <property type="entry name" value="PRTase-like"/>
</dbReference>
<comment type="catalytic activity">
    <reaction evidence="1 11">
        <text>AMP + diphosphate = 5-phospho-alpha-D-ribose 1-diphosphate + adenine</text>
        <dbReference type="Rhea" id="RHEA:16609"/>
        <dbReference type="ChEBI" id="CHEBI:16708"/>
        <dbReference type="ChEBI" id="CHEBI:33019"/>
        <dbReference type="ChEBI" id="CHEBI:58017"/>
        <dbReference type="ChEBI" id="CHEBI:456215"/>
        <dbReference type="EC" id="2.4.2.7"/>
    </reaction>
</comment>
<evidence type="ECO:0000256" key="3">
    <source>
        <dbReference type="ARBA" id="ARBA00004496"/>
    </source>
</evidence>
<comment type="function">
    <text evidence="2 11">Catalyzes a salvage reaction resulting in the formation of AMP, that is energically less costly than de novo synthesis.</text>
</comment>
<dbReference type="HAMAP" id="MF_00004">
    <property type="entry name" value="Aden_phosphoribosyltr"/>
    <property type="match status" value="1"/>
</dbReference>
<dbReference type="GO" id="GO:0006168">
    <property type="term" value="P:adenine salvage"/>
    <property type="evidence" value="ECO:0007669"/>
    <property type="project" value="InterPro"/>
</dbReference>
<evidence type="ECO:0000256" key="10">
    <source>
        <dbReference type="ARBA" id="ARBA00022726"/>
    </source>
</evidence>
<dbReference type="UniPathway" id="UPA00588">
    <property type="reaction ID" value="UER00646"/>
</dbReference>
<comment type="pathway">
    <text evidence="4 11">Purine metabolism; AMP biosynthesis via salvage pathway; AMP from adenine: step 1/1.</text>
</comment>
<dbReference type="Pfam" id="PF00156">
    <property type="entry name" value="Pribosyltran"/>
    <property type="match status" value="1"/>
</dbReference>
<dbReference type="EMBL" id="CADCUG010000136">
    <property type="protein sequence ID" value="CAA9351395.1"/>
    <property type="molecule type" value="Genomic_DNA"/>
</dbReference>
<dbReference type="NCBIfam" id="TIGR01090">
    <property type="entry name" value="apt"/>
    <property type="match status" value="1"/>
</dbReference>
<evidence type="ECO:0000313" key="13">
    <source>
        <dbReference type="EMBL" id="CAA9351395.1"/>
    </source>
</evidence>
<evidence type="ECO:0000256" key="5">
    <source>
        <dbReference type="ARBA" id="ARBA00008391"/>
    </source>
</evidence>
<comment type="similarity">
    <text evidence="5 11">Belongs to the purine/pyrimidine phosphoribosyltransferase family.</text>
</comment>
<dbReference type="Gene3D" id="3.40.50.2020">
    <property type="match status" value="1"/>
</dbReference>
<evidence type="ECO:0000256" key="9">
    <source>
        <dbReference type="ARBA" id="ARBA00022679"/>
    </source>
</evidence>
<dbReference type="FunFam" id="3.40.50.2020:FF:000021">
    <property type="entry name" value="Adenine phosphoribosyltransferase"/>
    <property type="match status" value="1"/>
</dbReference>
<comment type="subcellular location">
    <subcellularLocation>
        <location evidence="3 11">Cytoplasm</location>
    </subcellularLocation>
</comment>
<evidence type="ECO:0000256" key="2">
    <source>
        <dbReference type="ARBA" id="ARBA00003968"/>
    </source>
</evidence>
<dbReference type="GO" id="GO:0005737">
    <property type="term" value="C:cytoplasm"/>
    <property type="evidence" value="ECO:0007669"/>
    <property type="project" value="UniProtKB-SubCell"/>
</dbReference>
<keyword evidence="9 11" id="KW-0808">Transferase</keyword>
<comment type="subunit">
    <text evidence="11">Homodimer.</text>
</comment>
<evidence type="ECO:0000256" key="4">
    <source>
        <dbReference type="ARBA" id="ARBA00004659"/>
    </source>
</evidence>
<evidence type="ECO:0000259" key="12">
    <source>
        <dbReference type="Pfam" id="PF00156"/>
    </source>
</evidence>
<evidence type="ECO:0000256" key="1">
    <source>
        <dbReference type="ARBA" id="ARBA00000868"/>
    </source>
</evidence>
<sequence length="181" mass="18779">MTDPVDLQRALDTLVRDVPDFPEPGIVFKDITPLLADAGALRATVEALSELVRQAAGGPVDLVLGIEARGFVLAAPVAVALGAGFVPVRKAGKLPGAAHAATYDLEYGQATIELHRDALPPGSRVAVIDDVLATGGTMAAALELVARAGGEVACAAVLLELEFLHGRRRLPDVPLQALRIL</sequence>
<dbReference type="GO" id="GO:0044209">
    <property type="term" value="P:AMP salvage"/>
    <property type="evidence" value="ECO:0007669"/>
    <property type="project" value="UniProtKB-UniRule"/>
</dbReference>
<dbReference type="GO" id="GO:0002055">
    <property type="term" value="F:adenine binding"/>
    <property type="evidence" value="ECO:0007669"/>
    <property type="project" value="TreeGrafter"/>
</dbReference>
<dbReference type="PANTHER" id="PTHR32315">
    <property type="entry name" value="ADENINE PHOSPHORIBOSYLTRANSFERASE"/>
    <property type="match status" value="1"/>
</dbReference>
<proteinExistence type="inferred from homology"/>
<gene>
    <name evidence="11" type="primary">apt</name>
    <name evidence="13" type="ORF">AVDCRST_MAG29-2272</name>
</gene>
<dbReference type="NCBIfam" id="NF002634">
    <property type="entry name" value="PRK02304.1-3"/>
    <property type="match status" value="1"/>
</dbReference>
<dbReference type="EC" id="2.4.2.7" evidence="6 11"/>
<feature type="domain" description="Phosphoribosyltransferase" evidence="12">
    <location>
        <begin position="43"/>
        <end position="159"/>
    </location>
</feature>
<dbReference type="AlphaFoldDB" id="A0A6J4M6M4"/>
<keyword evidence="8 11" id="KW-0328">Glycosyltransferase</keyword>
<name>A0A6J4M6M4_9ACTN</name>
<dbReference type="InterPro" id="IPR000836">
    <property type="entry name" value="PRTase_dom"/>
</dbReference>
<organism evidence="13">
    <name type="scientific">uncultured Nocardioidaceae bacterium</name>
    <dbReference type="NCBI Taxonomy" id="253824"/>
    <lineage>
        <taxon>Bacteria</taxon>
        <taxon>Bacillati</taxon>
        <taxon>Actinomycetota</taxon>
        <taxon>Actinomycetes</taxon>
        <taxon>Propionibacteriales</taxon>
        <taxon>Nocardioidaceae</taxon>
        <taxon>environmental samples</taxon>
    </lineage>
</organism>
<dbReference type="NCBIfam" id="NF002636">
    <property type="entry name" value="PRK02304.1-5"/>
    <property type="match status" value="1"/>
</dbReference>
<dbReference type="GO" id="GO:0006166">
    <property type="term" value="P:purine ribonucleoside salvage"/>
    <property type="evidence" value="ECO:0007669"/>
    <property type="project" value="UniProtKB-UniRule"/>
</dbReference>
<dbReference type="SUPFAM" id="SSF53271">
    <property type="entry name" value="PRTase-like"/>
    <property type="match status" value="1"/>
</dbReference>
<accession>A0A6J4M6M4</accession>
<dbReference type="GO" id="GO:0003999">
    <property type="term" value="F:adenine phosphoribosyltransferase activity"/>
    <property type="evidence" value="ECO:0007669"/>
    <property type="project" value="UniProtKB-UniRule"/>
</dbReference>
<dbReference type="InterPro" id="IPR050054">
    <property type="entry name" value="UPRTase/APRTase"/>
</dbReference>
<evidence type="ECO:0000256" key="8">
    <source>
        <dbReference type="ARBA" id="ARBA00022676"/>
    </source>
</evidence>
<dbReference type="PANTHER" id="PTHR32315:SF3">
    <property type="entry name" value="ADENINE PHOSPHORIBOSYLTRANSFERASE"/>
    <property type="match status" value="1"/>
</dbReference>
<dbReference type="CDD" id="cd06223">
    <property type="entry name" value="PRTases_typeI"/>
    <property type="match status" value="1"/>
</dbReference>
<protein>
    <recommendedName>
        <fullName evidence="6 11">Adenine phosphoribosyltransferase</fullName>
        <shortName evidence="11">APRT</shortName>
        <ecNumber evidence="6 11">2.4.2.7</ecNumber>
    </recommendedName>
</protein>
<keyword evidence="7 11" id="KW-0963">Cytoplasm</keyword>
<reference evidence="13" key="1">
    <citation type="submission" date="2020-02" db="EMBL/GenBank/DDBJ databases">
        <authorList>
            <person name="Meier V. D."/>
        </authorList>
    </citation>
    <scope>NUCLEOTIDE SEQUENCE</scope>
    <source>
        <strain evidence="13">AVDCRST_MAG29</strain>
    </source>
</reference>